<keyword evidence="4" id="KW-1185">Reference proteome</keyword>
<dbReference type="FunFam" id="1.25.40.10:FF:000344">
    <property type="entry name" value="Pentatricopeptide repeat-containing protein"/>
    <property type="match status" value="1"/>
</dbReference>
<organism evidence="3 4">
    <name type="scientific">Genlisea aurea</name>
    <dbReference type="NCBI Taxonomy" id="192259"/>
    <lineage>
        <taxon>Eukaryota</taxon>
        <taxon>Viridiplantae</taxon>
        <taxon>Streptophyta</taxon>
        <taxon>Embryophyta</taxon>
        <taxon>Tracheophyta</taxon>
        <taxon>Spermatophyta</taxon>
        <taxon>Magnoliopsida</taxon>
        <taxon>eudicotyledons</taxon>
        <taxon>Gunneridae</taxon>
        <taxon>Pentapetalae</taxon>
        <taxon>asterids</taxon>
        <taxon>lamiids</taxon>
        <taxon>Lamiales</taxon>
        <taxon>Lentibulariaceae</taxon>
        <taxon>Genlisea</taxon>
    </lineage>
</organism>
<dbReference type="InterPro" id="IPR002885">
    <property type="entry name" value="PPR_rpt"/>
</dbReference>
<proteinExistence type="predicted"/>
<evidence type="ECO:0000256" key="2">
    <source>
        <dbReference type="PROSITE-ProRule" id="PRU00708"/>
    </source>
</evidence>
<dbReference type="GO" id="GO:0003723">
    <property type="term" value="F:RNA binding"/>
    <property type="evidence" value="ECO:0007669"/>
    <property type="project" value="InterPro"/>
</dbReference>
<dbReference type="Gene3D" id="1.25.40.10">
    <property type="entry name" value="Tetratricopeptide repeat domain"/>
    <property type="match status" value="4"/>
</dbReference>
<evidence type="ECO:0000313" key="4">
    <source>
        <dbReference type="Proteomes" id="UP000015453"/>
    </source>
</evidence>
<dbReference type="Pfam" id="PF01535">
    <property type="entry name" value="PPR"/>
    <property type="match status" value="6"/>
</dbReference>
<reference evidence="3 4" key="1">
    <citation type="journal article" date="2013" name="BMC Genomics">
        <title>The miniature genome of a carnivorous plant Genlisea aurea contains a low number of genes and short non-coding sequences.</title>
        <authorList>
            <person name="Leushkin E.V."/>
            <person name="Sutormin R.A."/>
            <person name="Nabieva E.R."/>
            <person name="Penin A.A."/>
            <person name="Kondrashov A.S."/>
            <person name="Logacheva M.D."/>
        </authorList>
    </citation>
    <scope>NUCLEOTIDE SEQUENCE [LARGE SCALE GENOMIC DNA]</scope>
</reference>
<dbReference type="Pfam" id="PF13041">
    <property type="entry name" value="PPR_2"/>
    <property type="match status" value="2"/>
</dbReference>
<evidence type="ECO:0000313" key="3">
    <source>
        <dbReference type="EMBL" id="EPS72105.1"/>
    </source>
</evidence>
<feature type="repeat" description="PPR" evidence="2">
    <location>
        <begin position="501"/>
        <end position="535"/>
    </location>
</feature>
<sequence length="597" mass="65504">MFTLSCVFPAGFVLRDRSDSSRRRNNNCCKDDRRSFPPLKKPSHPLLVNASSGVCEFFHSAGDLDVKLGQFIRSCSDVGDVRIVHCFLVKSAGDSLLFVNNNLTTAYAKHGDLDSARKVFDDMPDRNIVSWTALLNGYHKNDSYGEALSLLADFVKATGLRGNEQTYVSVLNLCSKTSNHDLGRQVHALVIKNGIRNLILDSTVLHFYAQCGDLVGAAQVFDEMEIRDVIAWTAMIAAFSQHDEGQEAFAVLLRMLENGLNPNEFTLCSLLDACGSEKELNLGKQLHSVVVKKGCTFDVFVATSLVDMYAKCSRMDESRTVFDAMAMRNDVTWNSMIAGYAKHGNGEAALELFRRMRSLKLPVGDLTMVSLLRACGSDPGLYNAGREVHTQILKGAAVDGLTGSELVWFYCQCRDYASASRVLNLLPDKTVASWTAMISGCCRLDHQREALEYLKRMVSEGAEPNPFTYSSALRACAELGNVHHGKAIHTSVSKTAAAAGNVFVGSALVHMYSRCGRLPEAARVFDAMPERNLVSWRSMIVAYAENGDCDGAVKMVYRMQAEGGFEVDEHILATVVNSCGEFIESRTNGFASLGAVF</sequence>
<dbReference type="EMBL" id="AUSU01000967">
    <property type="protein sequence ID" value="EPS72105.1"/>
    <property type="molecule type" value="Genomic_DNA"/>
</dbReference>
<feature type="repeat" description="PPR" evidence="2">
    <location>
        <begin position="329"/>
        <end position="363"/>
    </location>
</feature>
<dbReference type="PANTHER" id="PTHR47926">
    <property type="entry name" value="PENTATRICOPEPTIDE REPEAT-CONTAINING PROTEIN"/>
    <property type="match status" value="1"/>
</dbReference>
<dbReference type="InterPro" id="IPR046960">
    <property type="entry name" value="PPR_At4g14850-like_plant"/>
</dbReference>
<feature type="repeat" description="PPR" evidence="2">
    <location>
        <begin position="430"/>
        <end position="464"/>
    </location>
</feature>
<dbReference type="InterPro" id="IPR011990">
    <property type="entry name" value="TPR-like_helical_dom_sf"/>
</dbReference>
<accession>S8CYN5</accession>
<dbReference type="AlphaFoldDB" id="S8CYN5"/>
<comment type="caution">
    <text evidence="3">The sequence shown here is derived from an EMBL/GenBank/DDBJ whole genome shotgun (WGS) entry which is preliminary data.</text>
</comment>
<dbReference type="OrthoDB" id="185373at2759"/>
<dbReference type="GO" id="GO:0009451">
    <property type="term" value="P:RNA modification"/>
    <property type="evidence" value="ECO:0007669"/>
    <property type="project" value="InterPro"/>
</dbReference>
<dbReference type="PROSITE" id="PS51375">
    <property type="entry name" value="PPR"/>
    <property type="match status" value="5"/>
</dbReference>
<name>S8CYN5_9LAMI</name>
<dbReference type="NCBIfam" id="TIGR00756">
    <property type="entry name" value="PPR"/>
    <property type="match status" value="5"/>
</dbReference>
<protein>
    <recommendedName>
        <fullName evidence="5">Pentatricopeptide repeat-containing protein</fullName>
    </recommendedName>
</protein>
<dbReference type="FunFam" id="1.25.40.10:FF:000031">
    <property type="entry name" value="Pentatricopeptide repeat-containing protein mitochondrial"/>
    <property type="match status" value="1"/>
</dbReference>
<evidence type="ECO:0000256" key="1">
    <source>
        <dbReference type="ARBA" id="ARBA00022737"/>
    </source>
</evidence>
<evidence type="ECO:0008006" key="5">
    <source>
        <dbReference type="Google" id="ProtNLM"/>
    </source>
</evidence>
<dbReference type="FunFam" id="1.25.40.10:FF:000285">
    <property type="entry name" value="Pentatricopeptide repeat-containing protein, chloroplastic"/>
    <property type="match status" value="1"/>
</dbReference>
<dbReference type="Proteomes" id="UP000015453">
    <property type="component" value="Unassembled WGS sequence"/>
</dbReference>
<feature type="repeat" description="PPR" evidence="2">
    <location>
        <begin position="96"/>
        <end position="130"/>
    </location>
</feature>
<gene>
    <name evidence="3" type="ORF">M569_02652</name>
</gene>
<feature type="repeat" description="PPR" evidence="2">
    <location>
        <begin position="228"/>
        <end position="262"/>
    </location>
</feature>
<keyword evidence="1" id="KW-0677">Repeat</keyword>